<protein>
    <submittedName>
        <fullName evidence="1">Uncharacterized protein</fullName>
    </submittedName>
</protein>
<accession>A0ACC2GUZ7</accession>
<proteinExistence type="predicted"/>
<sequence>MMDDILSMIHQPVLFGGWFRCRCRGHAPSLWQVHARVCRFHLEVEVFSKHHGDSRRRAVTVEGTSQLRLVANHRELPRSLIQLTWGKSEHSTDYWPNRPTA</sequence>
<evidence type="ECO:0000313" key="2">
    <source>
        <dbReference type="Proteomes" id="UP001157502"/>
    </source>
</evidence>
<dbReference type="EMBL" id="CM055736">
    <property type="protein sequence ID" value="KAJ8007392.1"/>
    <property type="molecule type" value="Genomic_DNA"/>
</dbReference>
<name>A0ACC2GUZ7_DALPE</name>
<organism evidence="1 2">
    <name type="scientific">Dallia pectoralis</name>
    <name type="common">Alaska blackfish</name>
    <dbReference type="NCBI Taxonomy" id="75939"/>
    <lineage>
        <taxon>Eukaryota</taxon>
        <taxon>Metazoa</taxon>
        <taxon>Chordata</taxon>
        <taxon>Craniata</taxon>
        <taxon>Vertebrata</taxon>
        <taxon>Euteleostomi</taxon>
        <taxon>Actinopterygii</taxon>
        <taxon>Neopterygii</taxon>
        <taxon>Teleostei</taxon>
        <taxon>Protacanthopterygii</taxon>
        <taxon>Esociformes</taxon>
        <taxon>Umbridae</taxon>
        <taxon>Dallia</taxon>
    </lineage>
</organism>
<keyword evidence="2" id="KW-1185">Reference proteome</keyword>
<dbReference type="Proteomes" id="UP001157502">
    <property type="component" value="Chromosome 9"/>
</dbReference>
<comment type="caution">
    <text evidence="1">The sequence shown here is derived from an EMBL/GenBank/DDBJ whole genome shotgun (WGS) entry which is preliminary data.</text>
</comment>
<reference evidence="1" key="1">
    <citation type="submission" date="2021-05" db="EMBL/GenBank/DDBJ databases">
        <authorList>
            <person name="Pan Q."/>
            <person name="Jouanno E."/>
            <person name="Zahm M."/>
            <person name="Klopp C."/>
            <person name="Cabau C."/>
            <person name="Louis A."/>
            <person name="Berthelot C."/>
            <person name="Parey E."/>
            <person name="Roest Crollius H."/>
            <person name="Montfort J."/>
            <person name="Robinson-Rechavi M."/>
            <person name="Bouchez O."/>
            <person name="Lampietro C."/>
            <person name="Lopez Roques C."/>
            <person name="Donnadieu C."/>
            <person name="Postlethwait J."/>
            <person name="Bobe J."/>
            <person name="Dillon D."/>
            <person name="Chandos A."/>
            <person name="von Hippel F."/>
            <person name="Guiguen Y."/>
        </authorList>
    </citation>
    <scope>NUCLEOTIDE SEQUENCE</scope>
    <source>
        <strain evidence="1">YG-Jan2019</strain>
    </source>
</reference>
<gene>
    <name evidence="1" type="ORF">DPEC_G00117030</name>
</gene>
<evidence type="ECO:0000313" key="1">
    <source>
        <dbReference type="EMBL" id="KAJ8007392.1"/>
    </source>
</evidence>